<evidence type="ECO:0000313" key="2">
    <source>
        <dbReference type="Proteomes" id="UP000722459"/>
    </source>
</evidence>
<accession>A0A8T5GGL9</accession>
<gene>
    <name evidence="1" type="ORF">HON47_05280</name>
</gene>
<organism evidence="1 2">
    <name type="scientific">Candidatus Iainarchaeum sp</name>
    <dbReference type="NCBI Taxonomy" id="3101447"/>
    <lineage>
        <taxon>Archaea</taxon>
        <taxon>Candidatus Iainarchaeota</taxon>
        <taxon>Candidatus Iainarchaeia</taxon>
        <taxon>Candidatus Iainarchaeales</taxon>
        <taxon>Candidatus Iainarchaeaceae</taxon>
        <taxon>Candidatus Iainarchaeum</taxon>
    </lineage>
</organism>
<dbReference type="SUPFAM" id="SSF57829">
    <property type="entry name" value="Zn-binding ribosomal proteins"/>
    <property type="match status" value="1"/>
</dbReference>
<dbReference type="InterPro" id="IPR038587">
    <property type="entry name" value="Ribosomal_eL40_sf"/>
</dbReference>
<evidence type="ECO:0000313" key="1">
    <source>
        <dbReference type="EMBL" id="MBT4870960.1"/>
    </source>
</evidence>
<dbReference type="Proteomes" id="UP000722459">
    <property type="component" value="Unassembled WGS sequence"/>
</dbReference>
<dbReference type="GO" id="GO:0006412">
    <property type="term" value="P:translation"/>
    <property type="evidence" value="ECO:0007669"/>
    <property type="project" value="InterPro"/>
</dbReference>
<dbReference type="InterPro" id="IPR011332">
    <property type="entry name" value="Ribosomal_zn-bd"/>
</dbReference>
<protein>
    <recommendedName>
        <fullName evidence="3">50S ribosomal protein L40e</fullName>
    </recommendedName>
</protein>
<comment type="caution">
    <text evidence="1">The sequence shown here is derived from an EMBL/GenBank/DDBJ whole genome shotgun (WGS) entry which is preliminary data.</text>
</comment>
<dbReference type="Gene3D" id="4.10.1060.50">
    <property type="match status" value="1"/>
</dbReference>
<proteinExistence type="predicted"/>
<sequence>MAEDHATTRNFTDVYVCQKCNATNRSASGMPAKCRKCQSKRFRLKKKKKKTAA</sequence>
<evidence type="ECO:0008006" key="3">
    <source>
        <dbReference type="Google" id="ProtNLM"/>
    </source>
</evidence>
<dbReference type="EMBL" id="JABJNZ010000066">
    <property type="protein sequence ID" value="MBT4870960.1"/>
    <property type="molecule type" value="Genomic_DNA"/>
</dbReference>
<name>A0A8T5GGL9_9ARCH</name>
<reference evidence="1" key="1">
    <citation type="journal article" date="2021" name="ISME J.">
        <title>Mercury methylation by metabolically versatile and cosmopolitan marine bacteria.</title>
        <authorList>
            <person name="Lin H."/>
            <person name="Ascher D.B."/>
            <person name="Myung Y."/>
            <person name="Lamborg C.H."/>
            <person name="Hallam S.J."/>
            <person name="Gionfriddo C.M."/>
            <person name="Holt K.E."/>
            <person name="Moreau J.W."/>
        </authorList>
    </citation>
    <scope>NUCLEOTIDE SEQUENCE</scope>
    <source>
        <strain evidence="1">SI075_bin30</strain>
    </source>
</reference>
<dbReference type="AlphaFoldDB" id="A0A8T5GGL9"/>